<dbReference type="AlphaFoldDB" id="A0A853BS70"/>
<dbReference type="Proteomes" id="UP000575985">
    <property type="component" value="Unassembled WGS sequence"/>
</dbReference>
<proteinExistence type="inferred from homology"/>
<evidence type="ECO:0000313" key="4">
    <source>
        <dbReference type="EMBL" id="NYI97575.1"/>
    </source>
</evidence>
<dbReference type="Gene3D" id="3.40.50.11710">
    <property type="entry name" value="Cyclodipeptide synthase"/>
    <property type="match status" value="1"/>
</dbReference>
<keyword evidence="2 4" id="KW-0808">Transferase</keyword>
<comment type="caution">
    <text evidence="4">The sequence shown here is derived from an EMBL/GenBank/DDBJ whole genome shotgun (WGS) entry which is preliminary data.</text>
</comment>
<dbReference type="InterPro" id="IPR038622">
    <property type="entry name" value="CDPS_sf"/>
</dbReference>
<dbReference type="EMBL" id="JACCFO010000001">
    <property type="protein sequence ID" value="NYI97575.1"/>
    <property type="molecule type" value="Genomic_DNA"/>
</dbReference>
<evidence type="ECO:0000313" key="5">
    <source>
        <dbReference type="Proteomes" id="UP000575985"/>
    </source>
</evidence>
<dbReference type="GO" id="GO:0016755">
    <property type="term" value="F:aminoacyltransferase activity"/>
    <property type="evidence" value="ECO:0007669"/>
    <property type="project" value="InterPro"/>
</dbReference>
<accession>A0A853BS70</accession>
<comment type="similarity">
    <text evidence="1">Belongs to the CDPS family.</text>
</comment>
<evidence type="ECO:0000256" key="3">
    <source>
        <dbReference type="ARBA" id="ARBA00030771"/>
    </source>
</evidence>
<evidence type="ECO:0000256" key="1">
    <source>
        <dbReference type="ARBA" id="ARBA00006034"/>
    </source>
</evidence>
<dbReference type="NCBIfam" id="TIGR04539">
    <property type="entry name" value="tRNA_cyclodipep"/>
    <property type="match status" value="1"/>
</dbReference>
<dbReference type="InterPro" id="IPR030903">
    <property type="entry name" value="CDPS"/>
</dbReference>
<keyword evidence="4" id="KW-0012">Acyltransferase</keyword>
<keyword evidence="5" id="KW-1185">Reference proteome</keyword>
<organism evidence="4 5">
    <name type="scientific">Streptomonospora nanhaiensis</name>
    <dbReference type="NCBI Taxonomy" id="1323731"/>
    <lineage>
        <taxon>Bacteria</taxon>
        <taxon>Bacillati</taxon>
        <taxon>Actinomycetota</taxon>
        <taxon>Actinomycetes</taxon>
        <taxon>Streptosporangiales</taxon>
        <taxon>Nocardiopsidaceae</taxon>
        <taxon>Streptomonospora</taxon>
    </lineage>
</organism>
<sequence>MAELLRWLCAEFARVDVVVPNSALAHTFRALGYDDRRAEKKARGETNVLRNRVARAWESSGGPRKDDGLHRMSDLADNAVYQERLAECEQALEADDLLWETCAEMSGAVLLGRGYDGPLTPDRVERAMRYLIAELPFFLASADVFGAPSSLNFYHQRLPLAELVFAGKSVLQAPPWQGYATIRPAAPAADPA</sequence>
<dbReference type="Pfam" id="PF16715">
    <property type="entry name" value="CDPS"/>
    <property type="match status" value="1"/>
</dbReference>
<protein>
    <recommendedName>
        <fullName evidence="3">Cyclodipeptide synthase</fullName>
    </recommendedName>
</protein>
<evidence type="ECO:0000256" key="2">
    <source>
        <dbReference type="ARBA" id="ARBA00022679"/>
    </source>
</evidence>
<reference evidence="4 5" key="1">
    <citation type="submission" date="2020-07" db="EMBL/GenBank/DDBJ databases">
        <title>Sequencing the genomes of 1000 actinobacteria strains.</title>
        <authorList>
            <person name="Klenk H.-P."/>
        </authorList>
    </citation>
    <scope>NUCLEOTIDE SEQUENCE [LARGE SCALE GENOMIC DNA]</scope>
    <source>
        <strain evidence="4 5">DSM 45927</strain>
    </source>
</reference>
<name>A0A853BS70_9ACTN</name>
<gene>
    <name evidence="4" type="ORF">HNR12_003852</name>
</gene>